<feature type="region of interest" description="Disordered" evidence="1">
    <location>
        <begin position="749"/>
        <end position="770"/>
    </location>
</feature>
<sequence length="912" mass="103755">MFLGIFRGATFFGNFRGPRSSKIPDANSEEYFVGTSEDWTIGNFLGIYRGSPPSVYSEELSDDLVVLGVSSEIQFLGIPSEISEGFPRKNKFPRSYFRGLLSSIILLTSDLHHQSQNQENRESPGRTLRHLQAWRQRTFELSFLGPDWFNRSGCGCGCGSLRMRVVAVCSGFKRFIRLVLRLEIEDRFITPLPKGICPKGSIDRHPPSNIDRQREPSIERHYPTCVGQHCSLRTVHQCTVHRGTIHLLSIDTVDPTSIDTVHPASTDTVHPDTVHWNTVHPGTVYRNTVHLSIVHPHTVHSVKNDTTCGETRKIELLILEVAVIPDVIAVAETNDFDLNREWYDWGSADPFRGLTHEDLRDLIKELEELASASEHNEVYVDHIICKIFPYSLSGDAFSWFSHLQPRSLTCWEDIKTAFLNKFLYEATATRHKEFDDMLDKMIKGQEKELMSSFSQMLGIVYTEPNEESETMNAQIEKPDIEVQWTDEFARREEADISDTTSTSTDGTTSTSTNSRTSTSTYGTTSMSTDGTTSTSIDSTTSTSTNDMDQNSKKKLDDDQNTSRGDLETSPKASIGRHQPDEIDRHPPCIIDQHPPSIIVRHLPDNIILHPPESMNRHPLLDEPHDFIVEMEPIEERVHESEASHNTDSKHLRPLICTEEDPGLHKRAKRIHDPISSYIKVLDDHQHGEASQRGLRFRDEVDKGPAEAVSIDTDRIPSNDTNKPASIDITISLSIDTGRKSEQKEFDVRGNLRDGDTTTRSDKSGIKKRRNWKKRKMIKDGLQGRKRSKEELILPAAIDNNMPLSVDRASRVSIDRHLTVSIDAHHWRAGGIRTGFGGYNHKGLLHKDSNKKNLNGIWWRQSSRFDSHEFLDIGQKEVNMTWWQPTLRPDSWKPVQSWSMILPWKQTLTKERN</sequence>
<feature type="region of interest" description="Disordered" evidence="1">
    <location>
        <begin position="491"/>
        <end position="592"/>
    </location>
</feature>
<dbReference type="HOGENOM" id="CLU_318947_0_0_1"/>
<feature type="compositionally biased region" description="Basic and acidic residues" evidence="1">
    <location>
        <begin position="577"/>
        <end position="586"/>
    </location>
</feature>
<feature type="domain" description="Retrotransposon gag" evidence="2">
    <location>
        <begin position="386"/>
        <end position="433"/>
    </location>
</feature>
<reference evidence="3 4" key="1">
    <citation type="journal article" date="2014" name="Genome Biol.">
        <title>Transcriptome and methylome profiling reveals relics of genome dominance in the mesopolyploid Brassica oleracea.</title>
        <authorList>
            <person name="Parkin I.A."/>
            <person name="Koh C."/>
            <person name="Tang H."/>
            <person name="Robinson S.J."/>
            <person name="Kagale S."/>
            <person name="Clarke W.E."/>
            <person name="Town C.D."/>
            <person name="Nixon J."/>
            <person name="Krishnakumar V."/>
            <person name="Bidwell S.L."/>
            <person name="Denoeud F."/>
            <person name="Belcram H."/>
            <person name="Links M.G."/>
            <person name="Just J."/>
            <person name="Clarke C."/>
            <person name="Bender T."/>
            <person name="Huebert T."/>
            <person name="Mason A.S."/>
            <person name="Pires J.C."/>
            <person name="Barker G."/>
            <person name="Moore J."/>
            <person name="Walley P.G."/>
            <person name="Manoli S."/>
            <person name="Batley J."/>
            <person name="Edwards D."/>
            <person name="Nelson M.N."/>
            <person name="Wang X."/>
            <person name="Paterson A.H."/>
            <person name="King G."/>
            <person name="Bancroft I."/>
            <person name="Chalhoub B."/>
            <person name="Sharpe A.G."/>
        </authorList>
    </citation>
    <scope>NUCLEOTIDE SEQUENCE</scope>
    <source>
        <strain evidence="3 4">cv. TO1000</strain>
    </source>
</reference>
<dbReference type="EnsemblPlants" id="Bo6g060950.1">
    <property type="protein sequence ID" value="Bo6g060950.1"/>
    <property type="gene ID" value="Bo6g060950"/>
</dbReference>
<dbReference type="InterPro" id="IPR005162">
    <property type="entry name" value="Retrotrans_gag_dom"/>
</dbReference>
<feature type="compositionally biased region" description="Basic and acidic residues" evidence="1">
    <location>
        <begin position="749"/>
        <end position="764"/>
    </location>
</feature>
<dbReference type="Pfam" id="PF03732">
    <property type="entry name" value="Retrotrans_gag"/>
    <property type="match status" value="1"/>
</dbReference>
<dbReference type="PANTHER" id="PTHR33223:SF11">
    <property type="entry name" value="ELEMENT PROTEIN, PUTATIVE-RELATED"/>
    <property type="match status" value="1"/>
</dbReference>
<organism evidence="3 4">
    <name type="scientific">Brassica oleracea var. oleracea</name>
    <dbReference type="NCBI Taxonomy" id="109376"/>
    <lineage>
        <taxon>Eukaryota</taxon>
        <taxon>Viridiplantae</taxon>
        <taxon>Streptophyta</taxon>
        <taxon>Embryophyta</taxon>
        <taxon>Tracheophyta</taxon>
        <taxon>Spermatophyta</taxon>
        <taxon>Magnoliopsida</taxon>
        <taxon>eudicotyledons</taxon>
        <taxon>Gunneridae</taxon>
        <taxon>Pentapetalae</taxon>
        <taxon>rosids</taxon>
        <taxon>malvids</taxon>
        <taxon>Brassicales</taxon>
        <taxon>Brassicaceae</taxon>
        <taxon>Brassiceae</taxon>
        <taxon>Brassica</taxon>
    </lineage>
</organism>
<protein>
    <recommendedName>
        <fullName evidence="2">Retrotransposon gag domain-containing protein</fullName>
    </recommendedName>
</protein>
<dbReference type="eggNOG" id="KOG0017">
    <property type="taxonomic scope" value="Eukaryota"/>
</dbReference>
<evidence type="ECO:0000313" key="4">
    <source>
        <dbReference type="Proteomes" id="UP000032141"/>
    </source>
</evidence>
<dbReference type="Gramene" id="Bo6g060950.1">
    <property type="protein sequence ID" value="Bo6g060950.1"/>
    <property type="gene ID" value="Bo6g060950"/>
</dbReference>
<proteinExistence type="predicted"/>
<evidence type="ECO:0000256" key="1">
    <source>
        <dbReference type="SAM" id="MobiDB-lite"/>
    </source>
</evidence>
<dbReference type="PANTHER" id="PTHR33223">
    <property type="entry name" value="CCHC-TYPE DOMAIN-CONTAINING PROTEIN"/>
    <property type="match status" value="1"/>
</dbReference>
<feature type="compositionally biased region" description="Low complexity" evidence="1">
    <location>
        <begin position="497"/>
        <end position="544"/>
    </location>
</feature>
<accession>A0A0D3CSW9</accession>
<dbReference type="Proteomes" id="UP000032141">
    <property type="component" value="Chromosome C6"/>
</dbReference>
<dbReference type="AlphaFoldDB" id="A0A0D3CSW9"/>
<name>A0A0D3CSW9_BRAOL</name>
<keyword evidence="4" id="KW-1185">Reference proteome</keyword>
<reference evidence="3" key="2">
    <citation type="submission" date="2015-03" db="UniProtKB">
        <authorList>
            <consortium name="EnsemblPlants"/>
        </authorList>
    </citation>
    <scope>IDENTIFICATION</scope>
</reference>
<evidence type="ECO:0000259" key="2">
    <source>
        <dbReference type="Pfam" id="PF03732"/>
    </source>
</evidence>
<evidence type="ECO:0000313" key="3">
    <source>
        <dbReference type="EnsemblPlants" id="Bo6g060950.1"/>
    </source>
</evidence>